<reference evidence="2 3" key="1">
    <citation type="journal article" date="2024" name="Int. J. Syst. Evol. Microbiol.">
        <title>Clostridium omnivorum sp. nov., isolated from anoxic soil under the treatment of reductive soil disinfestation.</title>
        <authorList>
            <person name="Ueki A."/>
            <person name="Tonouchi A."/>
            <person name="Kaku N."/>
            <person name="Honma S."/>
            <person name="Ueki K."/>
        </authorList>
    </citation>
    <scope>NUCLEOTIDE SEQUENCE [LARGE SCALE GENOMIC DNA]</scope>
    <source>
        <strain evidence="2 3">E14</strain>
    </source>
</reference>
<dbReference type="Pfam" id="PF12679">
    <property type="entry name" value="ABC2_membrane_2"/>
    <property type="match status" value="1"/>
</dbReference>
<dbReference type="PANTHER" id="PTHR43471">
    <property type="entry name" value="ABC TRANSPORTER PERMEASE"/>
    <property type="match status" value="1"/>
</dbReference>
<name>A0ABQ5N4F1_9CLOT</name>
<feature type="transmembrane region" description="Helical" evidence="1">
    <location>
        <begin position="40"/>
        <end position="59"/>
    </location>
</feature>
<feature type="transmembrane region" description="Helical" evidence="1">
    <location>
        <begin position="97"/>
        <end position="120"/>
    </location>
</feature>
<keyword evidence="1" id="KW-0472">Membrane</keyword>
<evidence type="ECO:0000313" key="2">
    <source>
        <dbReference type="EMBL" id="GLC29920.1"/>
    </source>
</evidence>
<proteinExistence type="predicted"/>
<dbReference type="PANTHER" id="PTHR43471:SF12">
    <property type="entry name" value="HYPOTHETICAL MEMBRANE PROTEIN, CONSERVED"/>
    <property type="match status" value="1"/>
</dbReference>
<evidence type="ECO:0000256" key="1">
    <source>
        <dbReference type="SAM" id="Phobius"/>
    </source>
</evidence>
<dbReference type="EMBL" id="BRXR01000001">
    <property type="protein sequence ID" value="GLC29920.1"/>
    <property type="molecule type" value="Genomic_DNA"/>
</dbReference>
<feature type="transmembrane region" description="Helical" evidence="1">
    <location>
        <begin position="126"/>
        <end position="146"/>
    </location>
</feature>
<sequence>MWMLLAYLSALTLVAAYVLLNTLNNYNSFNMNPESTMGAYIGISIIQFLLIAFIAPSLTSGAISGERERQTLDLLLSTRMSPASIISGKLFASLSQVILLVVASLPIFSVVFLFGGISIGDLMKLFLFYIVVAITMGSIGIFFSTFIKKTTGSNVTTYAFILFLLFGTLLISVLYISMKFRYAAQGTPADYVFPLLYTNPLAGFASMLSDQFGGNSIGIPGFYGGTQSNMLGLWKINIIFDIALSVILLYFSALKLNPVKKGIKK</sequence>
<protein>
    <submittedName>
        <fullName evidence="2">ABC transporter permease</fullName>
    </submittedName>
</protein>
<evidence type="ECO:0000313" key="3">
    <source>
        <dbReference type="Proteomes" id="UP001208567"/>
    </source>
</evidence>
<feature type="transmembrane region" description="Helical" evidence="1">
    <location>
        <begin position="158"/>
        <end position="178"/>
    </location>
</feature>
<keyword evidence="3" id="KW-1185">Reference proteome</keyword>
<accession>A0ABQ5N4F1</accession>
<feature type="transmembrane region" description="Helical" evidence="1">
    <location>
        <begin position="236"/>
        <end position="256"/>
    </location>
</feature>
<dbReference type="Proteomes" id="UP001208567">
    <property type="component" value="Unassembled WGS sequence"/>
</dbReference>
<keyword evidence="1" id="KW-0812">Transmembrane</keyword>
<comment type="caution">
    <text evidence="2">The sequence shown here is derived from an EMBL/GenBank/DDBJ whole genome shotgun (WGS) entry which is preliminary data.</text>
</comment>
<gene>
    <name evidence="2" type="ORF">bsdE14_13300</name>
</gene>
<keyword evidence="1" id="KW-1133">Transmembrane helix</keyword>
<organism evidence="2 3">
    <name type="scientific">Clostridium omnivorum</name>
    <dbReference type="NCBI Taxonomy" id="1604902"/>
    <lineage>
        <taxon>Bacteria</taxon>
        <taxon>Bacillati</taxon>
        <taxon>Bacillota</taxon>
        <taxon>Clostridia</taxon>
        <taxon>Eubacteriales</taxon>
        <taxon>Clostridiaceae</taxon>
        <taxon>Clostridium</taxon>
    </lineage>
</organism>